<dbReference type="Proteomes" id="UP001189429">
    <property type="component" value="Unassembled WGS sequence"/>
</dbReference>
<keyword evidence="1" id="KW-0863">Zinc-finger</keyword>
<gene>
    <name evidence="3" type="ORF">PCOR1329_LOCUS60699</name>
</gene>
<accession>A0ABN9VS08</accession>
<dbReference type="PANTHER" id="PTHR13165">
    <property type="entry name" value="ARSENITE-RESISTANCE PROTEIN 2"/>
    <property type="match status" value="1"/>
</dbReference>
<dbReference type="SMART" id="SM01173">
    <property type="entry name" value="DUF4187"/>
    <property type="match status" value="1"/>
</dbReference>
<name>A0ABN9VS08_9DINO</name>
<keyword evidence="1" id="KW-0479">Metal-binding</keyword>
<reference evidence="3" key="1">
    <citation type="submission" date="2023-10" db="EMBL/GenBank/DDBJ databases">
        <authorList>
            <person name="Chen Y."/>
            <person name="Shah S."/>
            <person name="Dougan E. K."/>
            <person name="Thang M."/>
            <person name="Chan C."/>
        </authorList>
    </citation>
    <scope>NUCLEOTIDE SEQUENCE [LARGE SCALE GENOMIC DNA]</scope>
</reference>
<keyword evidence="4" id="KW-1185">Reference proteome</keyword>
<dbReference type="PROSITE" id="PS00028">
    <property type="entry name" value="ZINC_FINGER_C2H2_1"/>
    <property type="match status" value="1"/>
</dbReference>
<evidence type="ECO:0000313" key="4">
    <source>
        <dbReference type="Proteomes" id="UP001189429"/>
    </source>
</evidence>
<dbReference type="EMBL" id="CAUYUJ010017614">
    <property type="protein sequence ID" value="CAK0876267.1"/>
    <property type="molecule type" value="Genomic_DNA"/>
</dbReference>
<dbReference type="InterPro" id="IPR039727">
    <property type="entry name" value="SE/Ars2"/>
</dbReference>
<protein>
    <recommendedName>
        <fullName evidence="2">C2H2-type domain-containing protein</fullName>
    </recommendedName>
</protein>
<dbReference type="InterPro" id="IPR025239">
    <property type="entry name" value="DUF4187"/>
</dbReference>
<sequence>MLQLTFGLGLGSVATPLSAAHYLIKSHPSAAVSDALLADRRHRWSGPLPPADRLNFNGPMRWLCPVPAQRCLRRNLHISMRLSAAPYQNYPALLRLSTARNQRTGAAAAPYQTVRHMLVVPFTGQAPGASALAPTGLLASDGGAPARVRLRGRLRPSLLDWCAPECAYHVAYPIALEMACWVVRRPPVNFKFLLFGNGADEALSARVVRHLDGLLGIEGDRRAQTVLRGEVTRAVLGRAGSREQKLDVQVTYLRRVHHFCFYSARWCEDAWDLERRCGAVFLRGAAEDGEVEAPADAGPGEARERAIERFLGEARLERVEPCEPAEQEVASLCQQRTLTVAEGKYRCCECRKLFCGPEFVEKHLRRAHVELFEPLRRKAQEEAMCRAFSAHC</sequence>
<dbReference type="PROSITE" id="PS50157">
    <property type="entry name" value="ZINC_FINGER_C2H2_2"/>
    <property type="match status" value="1"/>
</dbReference>
<organism evidence="3 4">
    <name type="scientific">Prorocentrum cordatum</name>
    <dbReference type="NCBI Taxonomy" id="2364126"/>
    <lineage>
        <taxon>Eukaryota</taxon>
        <taxon>Sar</taxon>
        <taxon>Alveolata</taxon>
        <taxon>Dinophyceae</taxon>
        <taxon>Prorocentrales</taxon>
        <taxon>Prorocentraceae</taxon>
        <taxon>Prorocentrum</taxon>
    </lineage>
</organism>
<comment type="caution">
    <text evidence="3">The sequence shown here is derived from an EMBL/GenBank/DDBJ whole genome shotgun (WGS) entry which is preliminary data.</text>
</comment>
<feature type="domain" description="C2H2-type" evidence="2">
    <location>
        <begin position="345"/>
        <end position="368"/>
    </location>
</feature>
<keyword evidence="1" id="KW-0862">Zinc</keyword>
<evidence type="ECO:0000313" key="3">
    <source>
        <dbReference type="EMBL" id="CAK0876267.1"/>
    </source>
</evidence>
<evidence type="ECO:0000259" key="2">
    <source>
        <dbReference type="PROSITE" id="PS50157"/>
    </source>
</evidence>
<evidence type="ECO:0000256" key="1">
    <source>
        <dbReference type="PROSITE-ProRule" id="PRU00042"/>
    </source>
</evidence>
<dbReference type="PANTHER" id="PTHR13165:SF0">
    <property type="entry name" value="SERRATE RNA EFFECTOR MOLECULE HOMOLOG"/>
    <property type="match status" value="1"/>
</dbReference>
<proteinExistence type="predicted"/>
<dbReference type="InterPro" id="IPR013087">
    <property type="entry name" value="Znf_C2H2_type"/>
</dbReference>